<dbReference type="OrthoDB" id="10628927at2759"/>
<evidence type="ECO:0000256" key="1">
    <source>
        <dbReference type="SAM" id="MobiDB-lite"/>
    </source>
</evidence>
<dbReference type="InterPro" id="IPR016024">
    <property type="entry name" value="ARM-type_fold"/>
</dbReference>
<name>A0A6P8YTP9_THRPL</name>
<protein>
    <submittedName>
        <fullName evidence="3">Uncharacterized protein LOC117645054</fullName>
    </submittedName>
</protein>
<dbReference type="SUPFAM" id="SSF48371">
    <property type="entry name" value="ARM repeat"/>
    <property type="match status" value="1"/>
</dbReference>
<evidence type="ECO:0000313" key="3">
    <source>
        <dbReference type="RefSeq" id="XP_034240840.1"/>
    </source>
</evidence>
<sequence length="526" mass="59361">MERSIGYCLLKIEKYSASEETESLVKSLCCLCALLRVETCSLEVLKEIVSRLMAVLMAHENVEVVKSALSIISELTEDASLPSDIILALMYQVKSLLNSGGVKLTVVCELLTYLTNEKTIQMLCSSGCLCSILTIFSNIDSFEIPLKEINWIVNCIVCAISAETRMMIGEKVIPKVVNFLNIWLIDYDADATMTPILKELLFLCRCVTSRFAEGQNLFVRNGGLQSLICALKRTHKMEEHLENVVQTRNCLHLDSSPTLFSSLVMLMDVVVTHNSKACQMADILHATGILQHYLDIAPEDQQLSLVVTIVHILEADIRTPSPSLINKMCHIVKKRGCAEDVFRFLKSRQHVERNPRGKCTPHPRKSLALKTRLAADKTNSPTHHQSPSKKSNQKVEKVLRIKGTPHPNKALQLKKPLKRLENSVSDLNTKKLNSSPDEKLQSSTHASQVNLCLECNHLQVAPKPTKPKKYFFSHSDLLLLMHCIQVHGVNMDNVRRVYPVHQELTPGELYALWRALWPKKKLRRLF</sequence>
<keyword evidence="2" id="KW-1185">Reference proteome</keyword>
<gene>
    <name evidence="3" type="primary">LOC117645054</name>
</gene>
<dbReference type="AlphaFoldDB" id="A0A6P8YTP9"/>
<accession>A0A6P8YTP9</accession>
<dbReference type="Gene3D" id="1.25.10.10">
    <property type="entry name" value="Leucine-rich Repeat Variant"/>
    <property type="match status" value="1"/>
</dbReference>
<organism evidence="3">
    <name type="scientific">Thrips palmi</name>
    <name type="common">Melon thrips</name>
    <dbReference type="NCBI Taxonomy" id="161013"/>
    <lineage>
        <taxon>Eukaryota</taxon>
        <taxon>Metazoa</taxon>
        <taxon>Ecdysozoa</taxon>
        <taxon>Arthropoda</taxon>
        <taxon>Hexapoda</taxon>
        <taxon>Insecta</taxon>
        <taxon>Pterygota</taxon>
        <taxon>Neoptera</taxon>
        <taxon>Paraneoptera</taxon>
        <taxon>Thysanoptera</taxon>
        <taxon>Terebrantia</taxon>
        <taxon>Thripoidea</taxon>
        <taxon>Thripidae</taxon>
        <taxon>Thrips</taxon>
    </lineage>
</organism>
<reference evidence="3" key="1">
    <citation type="submission" date="2025-08" db="UniProtKB">
        <authorList>
            <consortium name="RefSeq"/>
        </authorList>
    </citation>
    <scope>IDENTIFICATION</scope>
    <source>
        <tissue evidence="3">Total insect</tissue>
    </source>
</reference>
<proteinExistence type="predicted"/>
<feature type="region of interest" description="Disordered" evidence="1">
    <location>
        <begin position="400"/>
        <end position="419"/>
    </location>
</feature>
<dbReference type="InParanoid" id="A0A6P8YTP9"/>
<dbReference type="RefSeq" id="XP_034240840.1">
    <property type="nucleotide sequence ID" value="XM_034384949.1"/>
</dbReference>
<feature type="region of interest" description="Disordered" evidence="1">
    <location>
        <begin position="375"/>
        <end position="395"/>
    </location>
</feature>
<evidence type="ECO:0000313" key="2">
    <source>
        <dbReference type="Proteomes" id="UP000515158"/>
    </source>
</evidence>
<feature type="compositionally biased region" description="Polar residues" evidence="1">
    <location>
        <begin position="377"/>
        <end position="390"/>
    </location>
</feature>
<dbReference type="InterPro" id="IPR011989">
    <property type="entry name" value="ARM-like"/>
</dbReference>
<dbReference type="KEGG" id="tpal:117645054"/>
<dbReference type="Proteomes" id="UP000515158">
    <property type="component" value="Unplaced"/>
</dbReference>
<dbReference type="GeneID" id="117645054"/>